<evidence type="ECO:0000256" key="6">
    <source>
        <dbReference type="ARBA" id="ARBA00023268"/>
    </source>
</evidence>
<comment type="similarity">
    <text evidence="3">In the N-terminal section; belongs to the AlaDH/PNT family.</text>
</comment>
<feature type="domain" description="Alanine dehydrogenase/pyridine nucleotide transhydrogenase N-terminal" evidence="9">
    <location>
        <begin position="37"/>
        <end position="167"/>
    </location>
</feature>
<organism evidence="10 11">
    <name type="scientific">Exaiptasia diaphana</name>
    <name type="common">Tropical sea anemone</name>
    <name type="synonym">Aiptasia pulchella</name>
    <dbReference type="NCBI Taxonomy" id="2652724"/>
    <lineage>
        <taxon>Eukaryota</taxon>
        <taxon>Metazoa</taxon>
        <taxon>Cnidaria</taxon>
        <taxon>Anthozoa</taxon>
        <taxon>Hexacorallia</taxon>
        <taxon>Actiniaria</taxon>
        <taxon>Aiptasiidae</taxon>
        <taxon>Exaiptasia</taxon>
    </lineage>
</organism>
<keyword evidence="6" id="KW-0511">Multifunctional enzyme</keyword>
<dbReference type="Gene3D" id="3.30.360.10">
    <property type="entry name" value="Dihydrodipicolinate Reductase, domain 2"/>
    <property type="match status" value="1"/>
</dbReference>
<dbReference type="SUPFAM" id="SSF51735">
    <property type="entry name" value="NAD(P)-binding Rossmann-fold domains"/>
    <property type="match status" value="1"/>
</dbReference>
<dbReference type="SMART" id="SM01003">
    <property type="entry name" value="AlaDh_PNT_N"/>
    <property type="match status" value="1"/>
</dbReference>
<dbReference type="GeneID" id="110241709"/>
<dbReference type="Pfam" id="PF03435">
    <property type="entry name" value="Sacchrp_dh_NADP"/>
    <property type="match status" value="1"/>
</dbReference>
<sequence>MWRVRGYTNSKQILNYSFSSYRNSRTFGSDHGERIMAIRREDINVWERRSPISPAHVSELVNKGIKVLVQPSTRRAYTMDEYERAGATISEDLTSASLIIGVKSVPIDLLIPNKTYAFFSHTIKAQEANMPLMDAMLEKNIRIIDYEKMVDEKGRRVCAFGKFAGVGGMINTLHGLGLRLLALGHHTPFMYMGSTHNYKSSRAAKLAAYELGEDIKSGKLPKHFGALSFVFTGSGNVSQGAQEIFQELPHVYVHPHDLKKAVEGGDHRKLVGTVVRREDYLVPIAGGKFDAAEYEAHPERYRSNFAETIAPYMSVLINGTYWGPENPRLLTNDDAKNLLKPLARTSAYDGCPNLPHRFLAIGDISADPDGSLEFMTECTTIEYPFHLYDIKTGSSQIGMAGDGVLICSIDNVPAQLPREATDYFGRLLLPWIPEMIDSHATEPFEKQTHLSGTIKNAIITSNGTLTPNFKYIADLRKRIEESKARALGPNRPVPITKRVLVLGAGMTVGPTIDYLTRDKQLAVTLASNVVSEAEAIASTYRNTSPVMLDAKQNPEKLAQLIKDHDIVVSQLPYENHNAVARKCIELKTNMISSSYEAVLEPEAHEAAKEAGICIGMELGLDPGIDHMLAMECFDDVKEEGGMITSFLSYCGGLPAPECADNPLRYKFSWNPRAGLMTIMHGAKYLWYGKTVTVDSGERLINEIRSTDQFPGFRLEEYPNRDSTVYKEKYNIQTADTVIRGTLRYEGFSTAMSGLYQLGFYSLREHPMFAEAREIPFHVLLATIMGRPDAGLSELTSLVYEKVGRDDAKLQAIKELGLFSDEPVIPQKTAFDTLAEFLKTKLAYKDGERDLVLLRHQIGIEWPEKKQETRSITMIQYGDPNGFSAMARTVGLPVGIATKQVMDGDIKASGVFTPVKREIYKPLVKKVRAEGITSKSSSYFH</sequence>
<evidence type="ECO:0000259" key="8">
    <source>
        <dbReference type="SMART" id="SM01002"/>
    </source>
</evidence>
<dbReference type="FunFam" id="3.30.360.10:FF:000008">
    <property type="entry name" value="Alpha-aminoadipic semialdehyde synthase, mitochondrial"/>
    <property type="match status" value="1"/>
</dbReference>
<evidence type="ECO:0000256" key="4">
    <source>
        <dbReference type="ARBA" id="ARBA00022857"/>
    </source>
</evidence>
<keyword evidence="11" id="KW-1185">Reference proteome</keyword>
<evidence type="ECO:0000259" key="9">
    <source>
        <dbReference type="SMART" id="SM01003"/>
    </source>
</evidence>
<dbReference type="Gene3D" id="3.40.50.720">
    <property type="entry name" value="NAD(P)-binding Rossmann-like Domain"/>
    <property type="match status" value="2"/>
</dbReference>
<evidence type="ECO:0000256" key="5">
    <source>
        <dbReference type="ARBA" id="ARBA00023002"/>
    </source>
</evidence>
<dbReference type="SUPFAM" id="SSF52283">
    <property type="entry name" value="Formate/glycerate dehydrogenase catalytic domain-like"/>
    <property type="match status" value="1"/>
</dbReference>
<dbReference type="InterPro" id="IPR007886">
    <property type="entry name" value="AlaDH/PNT_N"/>
</dbReference>
<dbReference type="Gene3D" id="1.10.1870.10">
    <property type="entry name" value="Domain 3, Saccharopine reductase"/>
    <property type="match status" value="1"/>
</dbReference>
<evidence type="ECO:0000256" key="3">
    <source>
        <dbReference type="ARBA" id="ARBA00005624"/>
    </source>
</evidence>
<evidence type="ECO:0008006" key="12">
    <source>
        <dbReference type="Google" id="ProtNLM"/>
    </source>
</evidence>
<dbReference type="OrthoDB" id="10059875at2759"/>
<dbReference type="InterPro" id="IPR032095">
    <property type="entry name" value="Sacchrp_dh-like_C"/>
</dbReference>
<name>A0A913XEK7_EXADI</name>
<proteinExistence type="inferred from homology"/>
<keyword evidence="4" id="KW-0521">NADP</keyword>
<comment type="pathway">
    <text evidence="1">Amino-acid degradation; L-lysine degradation via saccharopine pathway; glutaryl-CoA from L-lysine: step 1/6.</text>
</comment>
<dbReference type="OMA" id="TPHVHDI"/>
<keyword evidence="5" id="KW-0560">Oxidoreductase</keyword>
<dbReference type="SUPFAM" id="SSF55347">
    <property type="entry name" value="Glyceraldehyde-3-phosphate dehydrogenase-like, C-terminal domain"/>
    <property type="match status" value="1"/>
</dbReference>
<dbReference type="Pfam" id="PF05222">
    <property type="entry name" value="AlaDh_PNT_N"/>
    <property type="match status" value="1"/>
</dbReference>
<comment type="pathway">
    <text evidence="2">Amino-acid degradation; L-lysine degradation via saccharopine pathway; glutaryl-CoA from L-lysine: step 2/6.</text>
</comment>
<dbReference type="EnsemblMetazoa" id="XM_021047599.2">
    <property type="protein sequence ID" value="XP_020903258.1"/>
    <property type="gene ID" value="LOC110241709"/>
</dbReference>
<dbReference type="InterPro" id="IPR051168">
    <property type="entry name" value="AASS"/>
</dbReference>
<evidence type="ECO:0000313" key="10">
    <source>
        <dbReference type="EnsemblMetazoa" id="XP_020903258.1"/>
    </source>
</evidence>
<dbReference type="SMART" id="SM01002">
    <property type="entry name" value="AlaDh_PNT_C"/>
    <property type="match status" value="1"/>
</dbReference>
<dbReference type="PANTHER" id="PTHR11133">
    <property type="entry name" value="SACCHAROPINE DEHYDROGENASE"/>
    <property type="match status" value="1"/>
</dbReference>
<evidence type="ECO:0000256" key="1">
    <source>
        <dbReference type="ARBA" id="ARBA00004682"/>
    </source>
</evidence>
<evidence type="ECO:0000256" key="2">
    <source>
        <dbReference type="ARBA" id="ARBA00004720"/>
    </source>
</evidence>
<dbReference type="CDD" id="cd12189">
    <property type="entry name" value="LKR_SDH_like"/>
    <property type="match status" value="1"/>
</dbReference>
<dbReference type="AlphaFoldDB" id="A0A913XEK7"/>
<dbReference type="PANTHER" id="PTHR11133:SF22">
    <property type="entry name" value="ALPHA-AMINOADIPIC SEMIALDEHYDE SYNTHASE, MITOCHONDRIAL"/>
    <property type="match status" value="1"/>
</dbReference>
<dbReference type="Pfam" id="PF16653">
    <property type="entry name" value="Sacchrp_dh_C"/>
    <property type="match status" value="1"/>
</dbReference>
<dbReference type="InterPro" id="IPR036291">
    <property type="entry name" value="NAD(P)-bd_dom_sf"/>
</dbReference>
<evidence type="ECO:0000256" key="7">
    <source>
        <dbReference type="ARBA" id="ARBA00025744"/>
    </source>
</evidence>
<comment type="similarity">
    <text evidence="7">In the C-terminal section; belongs to the saccharopine dehydrogenase family.</text>
</comment>
<dbReference type="InterPro" id="IPR005097">
    <property type="entry name" value="Sacchrp_dh_NADP-bd"/>
</dbReference>
<accession>A0A913XEK7</accession>
<dbReference type="GO" id="GO:0004753">
    <property type="term" value="F:saccharopine dehydrogenase activity"/>
    <property type="evidence" value="ECO:0007669"/>
    <property type="project" value="TreeGrafter"/>
</dbReference>
<protein>
    <recommendedName>
        <fullName evidence="12">Saccharopine dehydrogenase (NAD(+), L-glutamate-forming)</fullName>
    </recommendedName>
</protein>
<dbReference type="Proteomes" id="UP000887567">
    <property type="component" value="Unplaced"/>
</dbReference>
<dbReference type="GO" id="GO:0019878">
    <property type="term" value="P:lysine biosynthetic process via aminoadipic acid"/>
    <property type="evidence" value="ECO:0007669"/>
    <property type="project" value="TreeGrafter"/>
</dbReference>
<reference evidence="10" key="1">
    <citation type="submission" date="2022-11" db="UniProtKB">
        <authorList>
            <consortium name="EnsemblMetazoa"/>
        </authorList>
    </citation>
    <scope>IDENTIFICATION</scope>
</reference>
<dbReference type="KEGG" id="epa:110241709"/>
<dbReference type="GO" id="GO:0005737">
    <property type="term" value="C:cytoplasm"/>
    <property type="evidence" value="ECO:0007669"/>
    <property type="project" value="TreeGrafter"/>
</dbReference>
<feature type="domain" description="Alanine dehydrogenase/pyridine nucleotide transhydrogenase NAD(H)-binding" evidence="8">
    <location>
        <begin position="217"/>
        <end position="408"/>
    </location>
</feature>
<dbReference type="InterPro" id="IPR007698">
    <property type="entry name" value="AlaDH/PNT_NAD(H)-bd"/>
</dbReference>
<dbReference type="FunFam" id="3.40.50.720:FF:000087">
    <property type="entry name" value="alpha-aminoadipic semialdehyde synthase, mitochondrial"/>
    <property type="match status" value="1"/>
</dbReference>
<dbReference type="RefSeq" id="XP_020903258.1">
    <property type="nucleotide sequence ID" value="XM_021047599.2"/>
</dbReference>
<evidence type="ECO:0000313" key="11">
    <source>
        <dbReference type="Proteomes" id="UP000887567"/>
    </source>
</evidence>